<dbReference type="EMBL" id="CP029425">
    <property type="protein sequence ID" value="AWL92113.1"/>
    <property type="molecule type" value="Genomic_DNA"/>
</dbReference>
<feature type="domain" description="Bacteriophage T5 Orf172 DNA-binding" evidence="1">
    <location>
        <begin position="272"/>
        <end position="366"/>
    </location>
</feature>
<sequence>MPKPTLDDLLSGSDPLLDVKPAAIKAASSEQQRILDTFVEVNKFIDHHKHKPGDTEKPSVSERALRMKLNGLLNDPAVHDMLLPHDRHALLPVAPVKPPQTLDEIFDDDLLKTPQDDIFDLVHVKPAVAKPDEIAERQLCAEFDKFKPLFEQCVREMTDGKRKAIPFANEQEIRAGEFFILNGVLVYVAEVGETHIRNGKKNARLRLIFDNGTEGNNLLRSLATELYKDPNGRRITTTDMGPLFTDTPAAGDAQTGMIYVVKSLSDDPEIRKLDGALHKIGFTSGKMEIRIQNAKDDPTFLMAPVHPVTTYTLYNIDRVKLEHLLHDFFASARLDIEITDRFGQKVRPREWFLVPSFIIGEAVARLKDGSIVNYFYDRDAGALVPIAIKGD</sequence>
<dbReference type="InterPro" id="IPR018306">
    <property type="entry name" value="Phage_T5_Orf172_DNA-bd"/>
</dbReference>
<organism evidence="2 3">
    <name type="scientific">Bradyrhizobium ottawaense</name>
    <dbReference type="NCBI Taxonomy" id="931866"/>
    <lineage>
        <taxon>Bacteria</taxon>
        <taxon>Pseudomonadati</taxon>
        <taxon>Pseudomonadota</taxon>
        <taxon>Alphaproteobacteria</taxon>
        <taxon>Hyphomicrobiales</taxon>
        <taxon>Nitrobacteraceae</taxon>
        <taxon>Bradyrhizobium</taxon>
    </lineage>
</organism>
<reference evidence="2 3" key="1">
    <citation type="journal article" date="2014" name="Int. J. Syst. Evol. Microbiol.">
        <title>Bradyrhizobium ottawaense sp. nov., a symbiotic nitrogen fixing bacterium from root nodules of soybeans in Canada.</title>
        <authorList>
            <person name="Yu X."/>
            <person name="Cloutier S."/>
            <person name="Tambong J.T."/>
            <person name="Bromfield E.S."/>
        </authorList>
    </citation>
    <scope>NUCLEOTIDE SEQUENCE [LARGE SCALE GENOMIC DNA]</scope>
    <source>
        <strain evidence="2 3">OO99</strain>
    </source>
</reference>
<dbReference type="RefSeq" id="WP_095426825.1">
    <property type="nucleotide sequence ID" value="NZ_CP029425.2"/>
</dbReference>
<reference evidence="2 3" key="2">
    <citation type="journal article" date="2017" name="Syst. Appl. Microbiol.">
        <title>Soybeans inoculated with root zone soils of Canadian native legumes harbour diverse and novel Bradyrhizobium spp. that possess agricultural potential.</title>
        <authorList>
            <person name="Bromfield E.S.P."/>
            <person name="Cloutier S."/>
            <person name="Tambong J.T."/>
            <person name="Tran Thi T.V."/>
        </authorList>
    </citation>
    <scope>NUCLEOTIDE SEQUENCE [LARGE SCALE GENOMIC DNA]</scope>
    <source>
        <strain evidence="2 3">OO99</strain>
    </source>
</reference>
<dbReference type="Proteomes" id="UP000215703">
    <property type="component" value="Chromosome"/>
</dbReference>
<dbReference type="SMART" id="SM00974">
    <property type="entry name" value="T5orf172"/>
    <property type="match status" value="1"/>
</dbReference>
<evidence type="ECO:0000259" key="1">
    <source>
        <dbReference type="SMART" id="SM00974"/>
    </source>
</evidence>
<gene>
    <name evidence="2" type="ORF">CIT37_07795</name>
</gene>
<name>A0A2U8P310_9BRAD</name>
<dbReference type="KEGG" id="bot:CIT37_07795"/>
<dbReference type="Pfam" id="PF13455">
    <property type="entry name" value="MUG113"/>
    <property type="match status" value="1"/>
</dbReference>
<evidence type="ECO:0000313" key="2">
    <source>
        <dbReference type="EMBL" id="AWL92113.1"/>
    </source>
</evidence>
<evidence type="ECO:0000313" key="3">
    <source>
        <dbReference type="Proteomes" id="UP000215703"/>
    </source>
</evidence>
<protein>
    <submittedName>
        <fullName evidence="2">GIY-YIG nuclease family protein</fullName>
    </submittedName>
</protein>
<proteinExistence type="predicted"/>
<dbReference type="AlphaFoldDB" id="A0A2U8P310"/>
<dbReference type="GeneID" id="92970540"/>
<accession>A0A2U8P310</accession>